<dbReference type="PANTHER" id="PTHR39453:SF1">
    <property type="entry name" value="PHOSPHATE PROPANOYLTRANSFERASE"/>
    <property type="match status" value="1"/>
</dbReference>
<keyword evidence="13" id="KW-1185">Reference proteome</keyword>
<comment type="subcellular location">
    <subcellularLocation>
        <location evidence="9">Bacterial microcompartment</location>
    </subcellularLocation>
</comment>
<evidence type="ECO:0000256" key="7">
    <source>
        <dbReference type="ARBA" id="ARBA00022833"/>
    </source>
</evidence>
<evidence type="ECO:0000256" key="9">
    <source>
        <dbReference type="ARBA" id="ARBA00024322"/>
    </source>
</evidence>
<keyword evidence="10" id="KW-1283">Bacterial microcompartment</keyword>
<comment type="similarity">
    <text evidence="2 11">Belongs to the PduL family.</text>
</comment>
<dbReference type="EC" id="2.3.1.222" evidence="3 11"/>
<dbReference type="GO" id="GO:0051144">
    <property type="term" value="P:1,2-propanediol catabolic process"/>
    <property type="evidence" value="ECO:0007669"/>
    <property type="project" value="UniProtKB-UniPathway"/>
</dbReference>
<evidence type="ECO:0000256" key="6">
    <source>
        <dbReference type="ARBA" id="ARBA00022723"/>
    </source>
</evidence>
<dbReference type="UniPathway" id="UPA00621"/>
<accession>A0A1L3GS67</accession>
<evidence type="ECO:0000256" key="1">
    <source>
        <dbReference type="ARBA" id="ARBA00001947"/>
    </source>
</evidence>
<sequence length="203" mass="21912">MSEELRIPISASVRHIHLCREDVEALFGAGHQLAPAKALSQPGQFACEETVSVCGPKGRIERVRVLGPEREETQLEISRTDEFKLGVDAPVRASGKLEGTPGIRLEGPHGAVELEQGVIQAARHIHMTPADAKRLGVEDGQMVMVRVGGERGIIYDDVLVRVKKSYALDMHIDTDEANAANLGSDAWGVLIKGPTEVAPDPND</sequence>
<evidence type="ECO:0000313" key="13">
    <source>
        <dbReference type="Proteomes" id="UP000182517"/>
    </source>
</evidence>
<name>A0A1L3GS67_9BACT</name>
<gene>
    <name evidence="12" type="ORF">A7E78_13585</name>
</gene>
<dbReference type="GO" id="GO:0016747">
    <property type="term" value="F:acyltransferase activity, transferring groups other than amino-acyl groups"/>
    <property type="evidence" value="ECO:0007669"/>
    <property type="project" value="InterPro"/>
</dbReference>
<comment type="function">
    <text evidence="11">Involved in 1,2-propanediol (1,2-PD) degradation by catalyzing the conversion of propanoyl-CoA to propanoyl-phosphate.</text>
</comment>
<dbReference type="Proteomes" id="UP000182517">
    <property type="component" value="Chromosome"/>
</dbReference>
<evidence type="ECO:0000256" key="3">
    <source>
        <dbReference type="ARBA" id="ARBA00012206"/>
    </source>
</evidence>
<keyword evidence="5 11" id="KW-0808">Transferase</keyword>
<dbReference type="InterPro" id="IPR008300">
    <property type="entry name" value="PTAC"/>
</dbReference>
<dbReference type="PANTHER" id="PTHR39453">
    <property type="entry name" value="PHOSPHATE PROPANOYLTRANSFERASE"/>
    <property type="match status" value="1"/>
</dbReference>
<dbReference type="KEGG" id="pef:A7E78_13585"/>
<keyword evidence="7" id="KW-0862">Zinc</keyword>
<evidence type="ECO:0000256" key="11">
    <source>
        <dbReference type="PIRNR" id="PIRNR010130"/>
    </source>
</evidence>
<keyword evidence="8 11" id="KW-0012">Acyltransferase</keyword>
<proteinExistence type="inferred from homology"/>
<protein>
    <recommendedName>
        <fullName evidence="4 11">Phosphate propanoyltransferase</fullName>
        <ecNumber evidence="3 11">2.3.1.222</ecNumber>
    </recommendedName>
</protein>
<dbReference type="GO" id="GO:0046872">
    <property type="term" value="F:metal ion binding"/>
    <property type="evidence" value="ECO:0007669"/>
    <property type="project" value="UniProtKB-KW"/>
</dbReference>
<evidence type="ECO:0000256" key="2">
    <source>
        <dbReference type="ARBA" id="ARBA00007342"/>
    </source>
</evidence>
<dbReference type="OrthoDB" id="9784365at2"/>
<comment type="cofactor">
    <cofactor evidence="1">
        <name>Zn(2+)</name>
        <dbReference type="ChEBI" id="CHEBI:29105"/>
    </cofactor>
</comment>
<reference evidence="12 13" key="1">
    <citation type="journal article" date="2017" name="Genome Announc.">
        <title>Complete Genome Sequences of Two Acetylene-Fermenting Pelobacter acetylenicus Strains.</title>
        <authorList>
            <person name="Sutton J.M."/>
            <person name="Baesman S.M."/>
            <person name="Fierst J.L."/>
            <person name="Poret-Peterson A.T."/>
            <person name="Oremland R.S."/>
            <person name="Dunlap D.S."/>
            <person name="Akob D.M."/>
        </authorList>
    </citation>
    <scope>NUCLEOTIDE SEQUENCE [LARGE SCALE GENOMIC DNA]</scope>
    <source>
        <strain evidence="12 13">SFB93</strain>
    </source>
</reference>
<dbReference type="Pfam" id="PF06130">
    <property type="entry name" value="PTAC"/>
    <property type="match status" value="1"/>
</dbReference>
<dbReference type="AlphaFoldDB" id="A0A1L3GS67"/>
<evidence type="ECO:0000256" key="4">
    <source>
        <dbReference type="ARBA" id="ARBA00020837"/>
    </source>
</evidence>
<dbReference type="GO" id="GO:0031469">
    <property type="term" value="C:bacterial microcompartment"/>
    <property type="evidence" value="ECO:0007669"/>
    <property type="project" value="UniProtKB-SubCell"/>
</dbReference>
<dbReference type="RefSeq" id="WP_072284792.1">
    <property type="nucleotide sequence ID" value="NZ_CP015519.1"/>
</dbReference>
<evidence type="ECO:0000256" key="5">
    <source>
        <dbReference type="ARBA" id="ARBA00022679"/>
    </source>
</evidence>
<comment type="catalytic activity">
    <reaction evidence="11">
        <text>propanoyl-CoA + phosphate = propanoyl phosphate + CoA</text>
        <dbReference type="Rhea" id="RHEA:28046"/>
        <dbReference type="ChEBI" id="CHEBI:43474"/>
        <dbReference type="ChEBI" id="CHEBI:57287"/>
        <dbReference type="ChEBI" id="CHEBI:57392"/>
        <dbReference type="ChEBI" id="CHEBI:58933"/>
        <dbReference type="EC" id="2.3.1.222"/>
    </reaction>
</comment>
<dbReference type="PIRSF" id="PIRSF010130">
    <property type="entry name" value="PduL"/>
    <property type="match status" value="1"/>
</dbReference>
<dbReference type="STRING" id="1842532.A7E78_13585"/>
<evidence type="ECO:0000256" key="10">
    <source>
        <dbReference type="ARBA" id="ARBA00024446"/>
    </source>
</evidence>
<keyword evidence="6" id="KW-0479">Metal-binding</keyword>
<evidence type="ECO:0000256" key="8">
    <source>
        <dbReference type="ARBA" id="ARBA00023315"/>
    </source>
</evidence>
<evidence type="ECO:0000313" key="12">
    <source>
        <dbReference type="EMBL" id="APG28767.1"/>
    </source>
</evidence>
<comment type="pathway">
    <text evidence="11">Polyol metabolism; 1,2-propanediol degradation.</text>
</comment>
<dbReference type="NCBIfam" id="NF011652">
    <property type="entry name" value="PRK15070.1"/>
    <property type="match status" value="1"/>
</dbReference>
<dbReference type="EMBL" id="CP015519">
    <property type="protein sequence ID" value="APG28767.1"/>
    <property type="molecule type" value="Genomic_DNA"/>
</dbReference>
<organism evidence="12 13">
    <name type="scientific">Syntrophotalea acetylenivorans</name>
    <dbReference type="NCBI Taxonomy" id="1842532"/>
    <lineage>
        <taxon>Bacteria</taxon>
        <taxon>Pseudomonadati</taxon>
        <taxon>Thermodesulfobacteriota</taxon>
        <taxon>Desulfuromonadia</taxon>
        <taxon>Desulfuromonadales</taxon>
        <taxon>Syntrophotaleaceae</taxon>
        <taxon>Syntrophotalea</taxon>
    </lineage>
</organism>